<dbReference type="Gene3D" id="3.40.50.1820">
    <property type="entry name" value="alpha/beta hydrolase"/>
    <property type="match status" value="1"/>
</dbReference>
<dbReference type="EMBL" id="JARQZJ010000006">
    <property type="protein sequence ID" value="KAK9871525.1"/>
    <property type="molecule type" value="Genomic_DNA"/>
</dbReference>
<dbReference type="GO" id="GO:0016298">
    <property type="term" value="F:lipase activity"/>
    <property type="evidence" value="ECO:0007669"/>
    <property type="project" value="InterPro"/>
</dbReference>
<comment type="subcellular location">
    <subcellularLocation>
        <location evidence="1">Secreted</location>
    </subcellularLocation>
</comment>
<evidence type="ECO:0000256" key="4">
    <source>
        <dbReference type="RuleBase" id="RU004262"/>
    </source>
</evidence>
<dbReference type="GO" id="GO:0016042">
    <property type="term" value="P:lipid catabolic process"/>
    <property type="evidence" value="ECO:0007669"/>
    <property type="project" value="TreeGrafter"/>
</dbReference>
<evidence type="ECO:0000313" key="6">
    <source>
        <dbReference type="EMBL" id="KAK9871525.1"/>
    </source>
</evidence>
<evidence type="ECO:0000256" key="1">
    <source>
        <dbReference type="ARBA" id="ARBA00004613"/>
    </source>
</evidence>
<dbReference type="GO" id="GO:0005615">
    <property type="term" value="C:extracellular space"/>
    <property type="evidence" value="ECO:0007669"/>
    <property type="project" value="TreeGrafter"/>
</dbReference>
<protein>
    <recommendedName>
        <fullName evidence="5">Lipase domain-containing protein</fullName>
    </recommendedName>
</protein>
<organism evidence="6 7">
    <name type="scientific">Henosepilachna vigintioctopunctata</name>
    <dbReference type="NCBI Taxonomy" id="420089"/>
    <lineage>
        <taxon>Eukaryota</taxon>
        <taxon>Metazoa</taxon>
        <taxon>Ecdysozoa</taxon>
        <taxon>Arthropoda</taxon>
        <taxon>Hexapoda</taxon>
        <taxon>Insecta</taxon>
        <taxon>Pterygota</taxon>
        <taxon>Neoptera</taxon>
        <taxon>Endopterygota</taxon>
        <taxon>Coleoptera</taxon>
        <taxon>Polyphaga</taxon>
        <taxon>Cucujiformia</taxon>
        <taxon>Coccinelloidea</taxon>
        <taxon>Coccinellidae</taxon>
        <taxon>Epilachninae</taxon>
        <taxon>Epilachnini</taxon>
        <taxon>Henosepilachna</taxon>
    </lineage>
</organism>
<dbReference type="PANTHER" id="PTHR11610:SF169">
    <property type="entry name" value="GH15759P-RELATED"/>
    <property type="match status" value="1"/>
</dbReference>
<keyword evidence="3" id="KW-0964">Secreted</keyword>
<dbReference type="SUPFAM" id="SSF53474">
    <property type="entry name" value="alpha/beta-Hydrolases"/>
    <property type="match status" value="1"/>
</dbReference>
<feature type="domain" description="Lipase" evidence="5">
    <location>
        <begin position="46"/>
        <end position="330"/>
    </location>
</feature>
<keyword evidence="7" id="KW-1185">Reference proteome</keyword>
<evidence type="ECO:0000256" key="2">
    <source>
        <dbReference type="ARBA" id="ARBA00010701"/>
    </source>
</evidence>
<evidence type="ECO:0000313" key="7">
    <source>
        <dbReference type="Proteomes" id="UP001431783"/>
    </source>
</evidence>
<name>A0AAW1TMI8_9CUCU</name>
<comment type="caution">
    <text evidence="6">The sequence shown here is derived from an EMBL/GenBank/DDBJ whole genome shotgun (WGS) entry which is preliminary data.</text>
</comment>
<dbReference type="InterPro" id="IPR013818">
    <property type="entry name" value="Lipase"/>
</dbReference>
<dbReference type="GO" id="GO:0017171">
    <property type="term" value="F:serine hydrolase activity"/>
    <property type="evidence" value="ECO:0007669"/>
    <property type="project" value="TreeGrafter"/>
</dbReference>
<accession>A0AAW1TMI8</accession>
<dbReference type="InterPro" id="IPR029058">
    <property type="entry name" value="AB_hydrolase_fold"/>
</dbReference>
<sequence length="340" mass="38111">MAVSDFLLYCLISSLPGPPGVSIDNAFVQLVPINKHKCPHIDPVRDISYQLYTRYNPLYHQNLILGDDELLSKSNFNFSQPTILFFHAFFESSTAATATIIKTAYLQRGDHNIILLNAPRLEAGPWYLTAARNTEVVGMYTAKFIDYLVSRGLYLPSLHLIGLSLGAQMAGVCGQNVRSGKVTRITGLDPAGPLFKKWPKNLRLDASDALFVDVIHTDAGIFGYPRQIGHVDFWPNQGISPQPGCTIPEVKRRNPDAVVEPIFCSHWRSYQFYAESVLNPYGFASIACNSWEDYISQRCDANQVPVNMGFAVDYNARGNYFLQTNPEPPFSIEAIKYFKK</sequence>
<dbReference type="InterPro" id="IPR000734">
    <property type="entry name" value="TAG_lipase"/>
</dbReference>
<comment type="similarity">
    <text evidence="2 4">Belongs to the AB hydrolase superfamily. Lipase family.</text>
</comment>
<dbReference type="AlphaFoldDB" id="A0AAW1TMI8"/>
<dbReference type="PRINTS" id="PR00821">
    <property type="entry name" value="TAGLIPASE"/>
</dbReference>
<proteinExistence type="inferred from homology"/>
<dbReference type="CDD" id="cd00707">
    <property type="entry name" value="Pancreat_lipase_like"/>
    <property type="match status" value="1"/>
</dbReference>
<gene>
    <name evidence="6" type="ORF">WA026_012897</name>
</gene>
<dbReference type="Pfam" id="PF00151">
    <property type="entry name" value="Lipase"/>
    <property type="match status" value="1"/>
</dbReference>
<dbReference type="PANTHER" id="PTHR11610">
    <property type="entry name" value="LIPASE"/>
    <property type="match status" value="1"/>
</dbReference>
<evidence type="ECO:0000256" key="3">
    <source>
        <dbReference type="ARBA" id="ARBA00022525"/>
    </source>
</evidence>
<dbReference type="InterPro" id="IPR033906">
    <property type="entry name" value="Lipase_N"/>
</dbReference>
<reference evidence="6 7" key="1">
    <citation type="submission" date="2023-03" db="EMBL/GenBank/DDBJ databases">
        <title>Genome insight into feeding habits of ladybird beetles.</title>
        <authorList>
            <person name="Li H.-S."/>
            <person name="Huang Y.-H."/>
            <person name="Pang H."/>
        </authorList>
    </citation>
    <scope>NUCLEOTIDE SEQUENCE [LARGE SCALE GENOMIC DNA]</scope>
    <source>
        <strain evidence="6">SYSU_2023b</strain>
        <tissue evidence="6">Whole body</tissue>
    </source>
</reference>
<dbReference type="Proteomes" id="UP001431783">
    <property type="component" value="Unassembled WGS sequence"/>
</dbReference>
<dbReference type="FunFam" id="3.40.50.1820:FF:000122">
    <property type="entry name" value="Vitellogenin-3-like Protein"/>
    <property type="match status" value="1"/>
</dbReference>
<evidence type="ECO:0000259" key="5">
    <source>
        <dbReference type="Pfam" id="PF00151"/>
    </source>
</evidence>